<evidence type="ECO:0000313" key="1">
    <source>
        <dbReference type="EMBL" id="GAL91896.1"/>
    </source>
</evidence>
<dbReference type="EMBL" id="BBPA01000015">
    <property type="protein sequence ID" value="GAL91896.1"/>
    <property type="molecule type" value="Genomic_DNA"/>
</dbReference>
<dbReference type="RefSeq" id="WP_045357350.1">
    <property type="nucleotide sequence ID" value="NZ_BBPA01000015.1"/>
</dbReference>
<protein>
    <recommendedName>
        <fullName evidence="3">DUF29 domain-containing protein</fullName>
    </recommendedName>
</protein>
<dbReference type="Gene3D" id="1.20.1220.20">
    <property type="entry name" value="Uncharcterised protein PF01724"/>
    <property type="match status" value="1"/>
</dbReference>
<evidence type="ECO:0000313" key="2">
    <source>
        <dbReference type="Proteomes" id="UP000030321"/>
    </source>
</evidence>
<name>A0A0A1VRI8_MICAE</name>
<evidence type="ECO:0008006" key="3">
    <source>
        <dbReference type="Google" id="ProtNLM"/>
    </source>
</evidence>
<sequence length="154" mass="18306">MDNKTMYEQDFYLWIRTTINQLQARQFERVDLENLLEELASMGRSEKRTIKSLLTRLLEHLLKLKYWAAERERNEGHWKGEIRTFRLDILDELKDSPSLKPYLLEIFDECYLSARKNASDRSQLPLDTFPVIPIGSLEQILDEDWFPAGDNLEI</sequence>
<proteinExistence type="predicted"/>
<dbReference type="PANTHER" id="PTHR34235:SF3">
    <property type="entry name" value="SLR1203 PROTEIN"/>
    <property type="match status" value="1"/>
</dbReference>
<accession>A0A0A1VRI8</accession>
<dbReference type="PANTHER" id="PTHR34235">
    <property type="entry name" value="SLR1203 PROTEIN-RELATED"/>
    <property type="match status" value="1"/>
</dbReference>
<dbReference type="Proteomes" id="UP000030321">
    <property type="component" value="Unassembled WGS sequence"/>
</dbReference>
<gene>
    <name evidence="1" type="ORF">N44_00184</name>
</gene>
<dbReference type="Pfam" id="PF01724">
    <property type="entry name" value="DUF29"/>
    <property type="match status" value="1"/>
</dbReference>
<dbReference type="InterPro" id="IPR002636">
    <property type="entry name" value="DUF29"/>
</dbReference>
<reference evidence="2" key="1">
    <citation type="journal article" date="2015" name="Genome">
        <title>Whole Genome Sequence of the Non-Microcystin-Producing Microcystis aeruginosa Strain NIES-44.</title>
        <authorList>
            <person name="Okano K."/>
            <person name="Miyata N."/>
            <person name="Ozaki Y."/>
        </authorList>
    </citation>
    <scope>NUCLEOTIDE SEQUENCE [LARGE SCALE GENOMIC DNA]</scope>
    <source>
        <strain evidence="2">NIES-44</strain>
    </source>
</reference>
<comment type="caution">
    <text evidence="1">The sequence shown here is derived from an EMBL/GenBank/DDBJ whole genome shotgun (WGS) entry which is preliminary data.</text>
</comment>
<organism evidence="1 2">
    <name type="scientific">Microcystis aeruginosa NIES-44</name>
    <dbReference type="NCBI Taxonomy" id="449439"/>
    <lineage>
        <taxon>Bacteria</taxon>
        <taxon>Bacillati</taxon>
        <taxon>Cyanobacteriota</taxon>
        <taxon>Cyanophyceae</taxon>
        <taxon>Oscillatoriophycideae</taxon>
        <taxon>Chroococcales</taxon>
        <taxon>Microcystaceae</taxon>
        <taxon>Microcystis</taxon>
    </lineage>
</organism>
<dbReference type="AlphaFoldDB" id="A0A0A1VRI8"/>